<name>A0ABV4NNH0_9GAMM</name>
<keyword evidence="2" id="KW-1185">Reference proteome</keyword>
<organism evidence="1 2">
    <name type="scientific">Microbulbifer echini</name>
    <dbReference type="NCBI Taxonomy" id="1529067"/>
    <lineage>
        <taxon>Bacteria</taxon>
        <taxon>Pseudomonadati</taxon>
        <taxon>Pseudomonadota</taxon>
        <taxon>Gammaproteobacteria</taxon>
        <taxon>Cellvibrionales</taxon>
        <taxon>Microbulbiferaceae</taxon>
        <taxon>Microbulbifer</taxon>
    </lineage>
</organism>
<gene>
    <name evidence="1" type="ORF">ACCI51_09375</name>
</gene>
<dbReference type="EMBL" id="JBGMEL010000008">
    <property type="protein sequence ID" value="MFA0790754.1"/>
    <property type="molecule type" value="Genomic_DNA"/>
</dbReference>
<reference evidence="1 2" key="1">
    <citation type="submission" date="2024-08" db="EMBL/GenBank/DDBJ databases">
        <authorList>
            <person name="Ishaq N."/>
        </authorList>
    </citation>
    <scope>NUCLEOTIDE SEQUENCE [LARGE SCALE GENOMIC DNA]</scope>
    <source>
        <strain evidence="1 2">JCM 30400</strain>
    </source>
</reference>
<sequence>PMTSVYVTTKTLQTDGGGVVNVAEHVADLVASCIVEVANSWPCIALYAAMAIPSGQYWSLFQWWIGRIASTKARIIEPWLISTESPP</sequence>
<proteinExistence type="predicted"/>
<protein>
    <submittedName>
        <fullName evidence="1">Uncharacterized protein</fullName>
    </submittedName>
</protein>
<dbReference type="Proteomes" id="UP001569414">
    <property type="component" value="Unassembled WGS sequence"/>
</dbReference>
<comment type="caution">
    <text evidence="1">The sequence shown here is derived from an EMBL/GenBank/DDBJ whole genome shotgun (WGS) entry which is preliminary data.</text>
</comment>
<feature type="non-terminal residue" evidence="1">
    <location>
        <position position="1"/>
    </location>
</feature>
<evidence type="ECO:0000313" key="2">
    <source>
        <dbReference type="Proteomes" id="UP001569414"/>
    </source>
</evidence>
<evidence type="ECO:0000313" key="1">
    <source>
        <dbReference type="EMBL" id="MFA0790754.1"/>
    </source>
</evidence>
<accession>A0ABV4NNH0</accession>